<accession>D3BT79</accession>
<evidence type="ECO:0000256" key="2">
    <source>
        <dbReference type="SAM" id="MobiDB-lite"/>
    </source>
</evidence>
<dbReference type="Pfam" id="PF00514">
    <property type="entry name" value="Arm"/>
    <property type="match status" value="1"/>
</dbReference>
<dbReference type="InParanoid" id="D3BT79"/>
<dbReference type="SUPFAM" id="SSF48371">
    <property type="entry name" value="ARM repeat"/>
    <property type="match status" value="1"/>
</dbReference>
<name>D3BT79_HETP5</name>
<dbReference type="InterPro" id="IPR035899">
    <property type="entry name" value="DBL_dom_sf"/>
</dbReference>
<dbReference type="InterPro" id="IPR011989">
    <property type="entry name" value="ARM-like"/>
</dbReference>
<dbReference type="InterPro" id="IPR000225">
    <property type="entry name" value="Armadillo"/>
</dbReference>
<dbReference type="STRING" id="670386.D3BT79"/>
<dbReference type="InterPro" id="IPR016024">
    <property type="entry name" value="ARM-type_fold"/>
</dbReference>
<evidence type="ECO:0000256" key="1">
    <source>
        <dbReference type="PROSITE-ProRule" id="PRU00259"/>
    </source>
</evidence>
<dbReference type="PROSITE" id="PS50010">
    <property type="entry name" value="DH_2"/>
    <property type="match status" value="1"/>
</dbReference>
<evidence type="ECO:0000313" key="4">
    <source>
        <dbReference type="EMBL" id="EFA75296.1"/>
    </source>
</evidence>
<dbReference type="FunCoup" id="D3BT79">
    <property type="interactions" value="70"/>
</dbReference>
<organism evidence="4 5">
    <name type="scientific">Heterostelium pallidum (strain ATCC 26659 / Pp 5 / PN500)</name>
    <name type="common">Cellular slime mold</name>
    <name type="synonym">Polysphondylium pallidum</name>
    <dbReference type="NCBI Taxonomy" id="670386"/>
    <lineage>
        <taxon>Eukaryota</taxon>
        <taxon>Amoebozoa</taxon>
        <taxon>Evosea</taxon>
        <taxon>Eumycetozoa</taxon>
        <taxon>Dictyostelia</taxon>
        <taxon>Acytosteliales</taxon>
        <taxon>Acytosteliaceae</taxon>
        <taxon>Heterostelium</taxon>
    </lineage>
</organism>
<feature type="repeat" description="ARM" evidence="1">
    <location>
        <begin position="86"/>
        <end position="128"/>
    </location>
</feature>
<dbReference type="Gene3D" id="1.25.10.10">
    <property type="entry name" value="Leucine-rich Repeat Variant"/>
    <property type="match status" value="1"/>
</dbReference>
<evidence type="ECO:0000259" key="3">
    <source>
        <dbReference type="PROSITE" id="PS50010"/>
    </source>
</evidence>
<feature type="repeat" description="ARM" evidence="1">
    <location>
        <begin position="221"/>
        <end position="265"/>
    </location>
</feature>
<dbReference type="RefSeq" id="XP_020427430.1">
    <property type="nucleotide sequence ID" value="XM_020582127.1"/>
</dbReference>
<proteinExistence type="predicted"/>
<dbReference type="GO" id="GO:0005085">
    <property type="term" value="F:guanyl-nucleotide exchange factor activity"/>
    <property type="evidence" value="ECO:0007669"/>
    <property type="project" value="InterPro"/>
</dbReference>
<protein>
    <submittedName>
        <fullName evidence="4">Pleckstrin domain-containing protein</fullName>
    </submittedName>
</protein>
<dbReference type="EMBL" id="ADBJ01000056">
    <property type="protein sequence ID" value="EFA75296.1"/>
    <property type="molecule type" value="Genomic_DNA"/>
</dbReference>
<dbReference type="Pfam" id="PF00621">
    <property type="entry name" value="RhoGEF"/>
    <property type="match status" value="1"/>
</dbReference>
<dbReference type="PANTHER" id="PTHR12673">
    <property type="entry name" value="FACIOGENITAL DYSPLASIA PROTEIN"/>
    <property type="match status" value="1"/>
</dbReference>
<dbReference type="InterPro" id="IPR051092">
    <property type="entry name" value="FYVE_RhoGEF_PH"/>
</dbReference>
<dbReference type="GeneID" id="31366840"/>
<dbReference type="PROSITE" id="PS50176">
    <property type="entry name" value="ARM_REPEAT"/>
    <property type="match status" value="2"/>
</dbReference>
<dbReference type="GO" id="GO:0005737">
    <property type="term" value="C:cytoplasm"/>
    <property type="evidence" value="ECO:0007669"/>
    <property type="project" value="TreeGrafter"/>
</dbReference>
<dbReference type="SMART" id="SM00185">
    <property type="entry name" value="ARM"/>
    <property type="match status" value="3"/>
</dbReference>
<feature type="domain" description="DH" evidence="3">
    <location>
        <begin position="297"/>
        <end position="432"/>
    </location>
</feature>
<dbReference type="AlphaFoldDB" id="D3BT79"/>
<keyword evidence="5" id="KW-1185">Reference proteome</keyword>
<dbReference type="SUPFAM" id="SSF48065">
    <property type="entry name" value="DBL homology domain (DH-domain)"/>
    <property type="match status" value="1"/>
</dbReference>
<gene>
    <name evidence="4" type="primary">gxcY</name>
    <name evidence="4" type="ORF">PPL_11372</name>
</gene>
<evidence type="ECO:0000313" key="5">
    <source>
        <dbReference type="Proteomes" id="UP000001396"/>
    </source>
</evidence>
<comment type="caution">
    <text evidence="4">The sequence shown here is derived from an EMBL/GenBank/DDBJ whole genome shotgun (WGS) entry which is preliminary data.</text>
</comment>
<dbReference type="Proteomes" id="UP000001396">
    <property type="component" value="Unassembled WGS sequence"/>
</dbReference>
<dbReference type="Gene3D" id="1.20.900.10">
    <property type="entry name" value="Dbl homology (DH) domain"/>
    <property type="match status" value="1"/>
</dbReference>
<sequence>MERLRSCAEKLSSTDVSVQEHSLRYLINGSTESSVQTTIFDLVGSKKLKELLQSNNEVIQMLSTWLLSHLCLNHHNSMEVIKSEYNLVDSLIELLQNDNQDVIEKSLWVLTNLTLCAEHSYLLVEHGVVHSLINNFLKKSNHSLIILACQPLRNLMHKDTCAEYLDNQKTFCHSGTITNITKLLSSRYPTPSNDLILSLSSIIHVLTIYHPLIRRIISISGVLYQLISFLSSPSSPLVVKEQVVKILINLSLTEETEKPILDSGAIMPLIDSVASVSSPLSLKALSISCLANLTANEDIRRVLRSKVYYNPLVVAPSNPPILSEELVEAIFSNIDQIFRVNCEFLKKLRSISSAIEEADVMELSQAFQWLWDQQYTIPEYRFYINGFNRALDLIHENRTKLPRFKEFLDKCQFSDQCKSETLESYLIRPEEKDDWIKEIRDASNSTKKANLQKVLNSKSPSNTKDHL</sequence>
<reference evidence="4 5" key="1">
    <citation type="journal article" date="2011" name="Genome Res.">
        <title>Phylogeny-wide analysis of social amoeba genomes highlights ancient origins for complex intercellular communication.</title>
        <authorList>
            <person name="Heidel A.J."/>
            <person name="Lawal H.M."/>
            <person name="Felder M."/>
            <person name="Schilde C."/>
            <person name="Helps N.R."/>
            <person name="Tunggal B."/>
            <person name="Rivero F."/>
            <person name="John U."/>
            <person name="Schleicher M."/>
            <person name="Eichinger L."/>
            <person name="Platzer M."/>
            <person name="Noegel A.A."/>
            <person name="Schaap P."/>
            <person name="Gloeckner G."/>
        </authorList>
    </citation>
    <scope>NUCLEOTIDE SEQUENCE [LARGE SCALE GENOMIC DNA]</scope>
    <source>
        <strain evidence="5">ATCC 26659 / Pp 5 / PN500</strain>
    </source>
</reference>
<feature type="region of interest" description="Disordered" evidence="2">
    <location>
        <begin position="447"/>
        <end position="467"/>
    </location>
</feature>
<dbReference type="PANTHER" id="PTHR12673:SF248">
    <property type="entry name" value="PLECKSTRIN DOMAIN-CONTAINING PROTEIN"/>
    <property type="match status" value="1"/>
</dbReference>
<dbReference type="InterPro" id="IPR000219">
    <property type="entry name" value="DH_dom"/>
</dbReference>